<dbReference type="AlphaFoldDB" id="A0A1B7MVN0"/>
<dbReference type="GO" id="GO:0003735">
    <property type="term" value="F:structural constituent of ribosome"/>
    <property type="evidence" value="ECO:0007669"/>
    <property type="project" value="TreeGrafter"/>
</dbReference>
<protein>
    <recommendedName>
        <fullName evidence="4">Mitochondrial ribosomal protein subunit L20</fullName>
    </recommendedName>
</protein>
<dbReference type="FunCoup" id="A0A1B7MVN0">
    <property type="interactions" value="54"/>
</dbReference>
<keyword evidence="3" id="KW-1185">Reference proteome</keyword>
<evidence type="ECO:0000256" key="1">
    <source>
        <dbReference type="SAM" id="MobiDB-lite"/>
    </source>
</evidence>
<accession>A0A1B7MVN0</accession>
<feature type="compositionally biased region" description="Pro residues" evidence="1">
    <location>
        <begin position="80"/>
        <end position="93"/>
    </location>
</feature>
<proteinExistence type="predicted"/>
<dbReference type="OrthoDB" id="6021263at2759"/>
<name>A0A1B7MVN0_9AGAM</name>
<dbReference type="EMBL" id="KV448402">
    <property type="protein sequence ID" value="OAX36662.1"/>
    <property type="molecule type" value="Genomic_DNA"/>
</dbReference>
<reference evidence="2 3" key="1">
    <citation type="submission" date="2016-06" db="EMBL/GenBank/DDBJ databases">
        <title>Comparative genomics of the ectomycorrhizal sister species Rhizopogon vinicolor and Rhizopogon vesiculosus (Basidiomycota: Boletales) reveals a divergence of the mating type B locus.</title>
        <authorList>
            <consortium name="DOE Joint Genome Institute"/>
            <person name="Mujic A.B."/>
            <person name="Kuo A."/>
            <person name="Tritt A."/>
            <person name="Lipzen A."/>
            <person name="Chen C."/>
            <person name="Johnson J."/>
            <person name="Sharma A."/>
            <person name="Barry K."/>
            <person name="Grigoriev I.V."/>
            <person name="Spatafora J.W."/>
        </authorList>
    </citation>
    <scope>NUCLEOTIDE SEQUENCE [LARGE SCALE GENOMIC DNA]</scope>
    <source>
        <strain evidence="2 3">AM-OR11-026</strain>
    </source>
</reference>
<organism evidence="2 3">
    <name type="scientific">Rhizopogon vinicolor AM-OR11-026</name>
    <dbReference type="NCBI Taxonomy" id="1314800"/>
    <lineage>
        <taxon>Eukaryota</taxon>
        <taxon>Fungi</taxon>
        <taxon>Dikarya</taxon>
        <taxon>Basidiomycota</taxon>
        <taxon>Agaricomycotina</taxon>
        <taxon>Agaricomycetes</taxon>
        <taxon>Agaricomycetidae</taxon>
        <taxon>Boletales</taxon>
        <taxon>Suillineae</taxon>
        <taxon>Rhizopogonaceae</taxon>
        <taxon>Rhizopogon</taxon>
    </lineage>
</organism>
<evidence type="ECO:0008006" key="4">
    <source>
        <dbReference type="Google" id="ProtNLM"/>
    </source>
</evidence>
<dbReference type="InterPro" id="IPR024388">
    <property type="entry name" value="Ribosomal_mL58"/>
</dbReference>
<evidence type="ECO:0000313" key="3">
    <source>
        <dbReference type="Proteomes" id="UP000092154"/>
    </source>
</evidence>
<feature type="region of interest" description="Disordered" evidence="1">
    <location>
        <begin position="75"/>
        <end position="106"/>
    </location>
</feature>
<dbReference type="GO" id="GO:0005762">
    <property type="term" value="C:mitochondrial large ribosomal subunit"/>
    <property type="evidence" value="ECO:0007669"/>
    <property type="project" value="TreeGrafter"/>
</dbReference>
<dbReference type="Pfam" id="PF12824">
    <property type="entry name" value="MRP-L20"/>
    <property type="match status" value="1"/>
</dbReference>
<dbReference type="Proteomes" id="UP000092154">
    <property type="component" value="Unassembled WGS sequence"/>
</dbReference>
<dbReference type="STRING" id="1314800.A0A1B7MVN0"/>
<evidence type="ECO:0000313" key="2">
    <source>
        <dbReference type="EMBL" id="OAX36662.1"/>
    </source>
</evidence>
<sequence>MSNACKMLKPRLSLCLSRSYATRIAEKPPARFPDPLLNNPSAGVKTLKDENLTFIHRPPPTAPSPHSTILAPASPLLKSPTPPNKRAPMPPLLRPSAYKAAPSRMSDEDITRLRKLRLSDPEIYSRGKLAKMFKCTPNFVSKVAALPRPQRKEFVKKMEVEHEAVREQWGEKKATFVAIKQKRREFW</sequence>
<gene>
    <name evidence="2" type="ORF">K503DRAFT_286628</name>
</gene>
<dbReference type="InParanoid" id="A0A1B7MVN0"/>
<dbReference type="PANTHER" id="PTHR28266:SF1">
    <property type="entry name" value="LARGE RIBOSOMAL SUBUNIT PROTEIN ML58"/>
    <property type="match status" value="1"/>
</dbReference>
<dbReference type="PANTHER" id="PTHR28266">
    <property type="entry name" value="54S RIBOSOMAL PROTEIN L20, MITOCHONDRIAL"/>
    <property type="match status" value="1"/>
</dbReference>